<gene>
    <name evidence="2" type="ORF">BTA35_0216120</name>
</gene>
<evidence type="ECO:0000313" key="3">
    <source>
        <dbReference type="Proteomes" id="UP000190064"/>
    </source>
</evidence>
<protein>
    <recommendedName>
        <fullName evidence="4">Conjugal transfer protein TraF</fullName>
    </recommendedName>
</protein>
<keyword evidence="3" id="KW-1185">Reference proteome</keyword>
<feature type="chain" id="PRO_5010528823" description="Conjugal transfer protein TraF" evidence="1">
    <location>
        <begin position="22"/>
        <end position="442"/>
    </location>
</feature>
<dbReference type="InterPro" id="IPR032811">
    <property type="entry name" value="Put_conjugal_transfer"/>
</dbReference>
<dbReference type="EMBL" id="MTSD02000011">
    <property type="protein sequence ID" value="OOV85905.1"/>
    <property type="molecule type" value="Genomic_DNA"/>
</dbReference>
<comment type="caution">
    <text evidence="2">The sequence shown here is derived from an EMBL/GenBank/DDBJ whole genome shotgun (WGS) entry which is preliminary data.</text>
</comment>
<keyword evidence="1" id="KW-0732">Signal</keyword>
<proteinExistence type="predicted"/>
<organism evidence="2 3">
    <name type="scientific">Oceanospirillum linum</name>
    <dbReference type="NCBI Taxonomy" id="966"/>
    <lineage>
        <taxon>Bacteria</taxon>
        <taxon>Pseudomonadati</taxon>
        <taxon>Pseudomonadota</taxon>
        <taxon>Gammaproteobacteria</taxon>
        <taxon>Oceanospirillales</taxon>
        <taxon>Oceanospirillaceae</taxon>
        <taxon>Oceanospirillum</taxon>
    </lineage>
</organism>
<reference evidence="2" key="1">
    <citation type="submission" date="2017-02" db="EMBL/GenBank/DDBJ databases">
        <title>Draft Genome Sequence of the Salt Water Bacterium Oceanospirillum linum ATCC 11336.</title>
        <authorList>
            <person name="Trachtenberg A.M."/>
            <person name="Carney J.G."/>
            <person name="Linnane J.D."/>
            <person name="Rheaume B.A."/>
            <person name="Pitts N.L."/>
            <person name="Mykles D.L."/>
            <person name="Maclea K.S."/>
        </authorList>
    </citation>
    <scope>NUCLEOTIDE SEQUENCE [LARGE SCALE GENOMIC DNA]</scope>
    <source>
        <strain evidence="2">ATCC 11336</strain>
    </source>
</reference>
<dbReference type="AlphaFoldDB" id="A0A1T1H7Y8"/>
<evidence type="ECO:0000256" key="1">
    <source>
        <dbReference type="SAM" id="SignalP"/>
    </source>
</evidence>
<evidence type="ECO:0000313" key="2">
    <source>
        <dbReference type="EMBL" id="OOV85905.1"/>
    </source>
</evidence>
<dbReference type="Pfam" id="PF13729">
    <property type="entry name" value="TraF_2"/>
    <property type="match status" value="1"/>
</dbReference>
<accession>A0A1T1H7Y8</accession>
<name>A0A1T1H7Y8_OCELI</name>
<dbReference type="Proteomes" id="UP000190064">
    <property type="component" value="Unassembled WGS sequence"/>
</dbReference>
<dbReference type="RefSeq" id="WP_078320843.1">
    <property type="nucleotide sequence ID" value="NZ_FXTS01000013.1"/>
</dbReference>
<dbReference type="STRING" id="966.BTA35_0216120"/>
<feature type="signal peptide" evidence="1">
    <location>
        <begin position="1"/>
        <end position="21"/>
    </location>
</feature>
<evidence type="ECO:0008006" key="4">
    <source>
        <dbReference type="Google" id="ProtNLM"/>
    </source>
</evidence>
<sequence>MKKNILTAAVTLALSAPAFSAAIVGNYGAATTLGQVASPTTVNSVLYNPAAGYLVLDTEEESVRLGYLSQIGGSVEFGEADNFEDEVDRFMDALDDFDDDLMAGRYTSIAEADAAADVILDDFSSVLKEFGDSGRIKTAFSVAVPGLPAVFQVGDLPGVISVDASVSAISAVSFLDAPLQKVGTGDLSDYDLKTDSAVFVRGGALFQLGLGYSQPVSGLNSIGGLAGQLVLGAKANLYSASLSQEVAAVDRDDDEDVGDLISDGLDDNAKDSSALGVDLGAVWLAENYQLGFAVKNINSPELKYGSLQDSADAQAFSSEISLDGGVTLETQGTVDGAVFLKERALMLAASADLNKVDDLVGDEVQMLHVSGVYFPSSAVVPTLRLGYEKNLSGEELSAVNFGMGLFRGVANFDLTYGLDTAEVDGNSIPRRLGLQLSFEESF</sequence>